<proteinExistence type="predicted"/>
<organism evidence="1">
    <name type="scientific">hydrothermal vent metagenome</name>
    <dbReference type="NCBI Taxonomy" id="652676"/>
    <lineage>
        <taxon>unclassified sequences</taxon>
        <taxon>metagenomes</taxon>
        <taxon>ecological metagenomes</taxon>
    </lineage>
</organism>
<evidence type="ECO:0000313" key="1">
    <source>
        <dbReference type="EMBL" id="VAW67692.1"/>
    </source>
</evidence>
<sequence>MNIPVQVTAKQDISIQSGRPSSEIKLSPEAQQDVHQAYLVTLRQRFKTEINRLTRGDMFELLKTHSSDAEQLSFIMTYVYAWHWLQQNVHSQFQHEVLKAFANGPQAFLMQLILRSDQSSDFIEAYIEHWQNYNGEPQLQQQQILQLLQKFGCKKTLSQSLENIWNELNLFNKSFAEGYKDLAKQEKQRYAEMLGDEDKTRLKLVDQLPDVAPLNLFSKAGFIPAMGCPQTCRHCMFIFRPLMKNTDDPNTLYQMVNKLTTSVLFTGGDLSKHLDHFYNAIANMQHVTTFAILLNGDFADSREITESILNKMASAIRRRSITWPKAKVHLQISFDEFHQEVVVDRKGNLKERIPVVKIANIVEAAPKFYEEIQLCLCHKQSHLNFSMELFQRGVFARLAKELARRGHKIEIISTAPSARLKRNPLNPATPAQVIKDATFVLDKYPHAYLMLTSSTIDAYGRAEMMALHEAVNERDLLKQMLDGKGTGAETFDKDLMFWFNGWATLFSAVHINLGNVFEEGMEVIRQRQAKDPLSNAMHRFDITLLDFYRELRDDLDDIIKKSTGPHHLFHTITDDGAMRLHMTQRLIEQNKFKNASIN</sequence>
<dbReference type="GO" id="GO:0051536">
    <property type="term" value="F:iron-sulfur cluster binding"/>
    <property type="evidence" value="ECO:0007669"/>
    <property type="project" value="InterPro"/>
</dbReference>
<dbReference type="SFLD" id="SFLDS00029">
    <property type="entry name" value="Radical_SAM"/>
    <property type="match status" value="1"/>
</dbReference>
<dbReference type="InterPro" id="IPR007197">
    <property type="entry name" value="rSAM"/>
</dbReference>
<name>A0A3B0XX19_9ZZZZ</name>
<dbReference type="EMBL" id="UOFH01000402">
    <property type="protein sequence ID" value="VAW67692.1"/>
    <property type="molecule type" value="Genomic_DNA"/>
</dbReference>
<gene>
    <name evidence="1" type="ORF">MNBD_GAMMA08-1898</name>
</gene>
<reference evidence="1" key="1">
    <citation type="submission" date="2018-06" db="EMBL/GenBank/DDBJ databases">
        <authorList>
            <person name="Zhirakovskaya E."/>
        </authorList>
    </citation>
    <scope>NUCLEOTIDE SEQUENCE</scope>
</reference>
<dbReference type="AlphaFoldDB" id="A0A3B0XX19"/>
<dbReference type="GO" id="GO:0003824">
    <property type="term" value="F:catalytic activity"/>
    <property type="evidence" value="ECO:0007669"/>
    <property type="project" value="InterPro"/>
</dbReference>
<protein>
    <submittedName>
        <fullName evidence="1">Uncharacterized protein</fullName>
    </submittedName>
</protein>
<accession>A0A3B0XX19</accession>